<dbReference type="STRING" id="301967.A6E15_11315"/>
<dbReference type="RefSeq" id="WP_076146329.1">
    <property type="nucleotide sequence ID" value="NZ_LWLN01000001.1"/>
</dbReference>
<dbReference type="PROSITE" id="PS51257">
    <property type="entry name" value="PROKAR_LIPOPROTEIN"/>
    <property type="match status" value="1"/>
</dbReference>
<dbReference type="OrthoDB" id="205221at2157"/>
<dbReference type="Proteomes" id="UP000189370">
    <property type="component" value="Unassembled WGS sequence"/>
</dbReference>
<dbReference type="AlphaFoldDB" id="A0A1S8AYT3"/>
<gene>
    <name evidence="1" type="ORF">A6E15_11315</name>
</gene>
<accession>A0A1S8AYT3</accession>
<comment type="caution">
    <text evidence="1">The sequence shown here is derived from an EMBL/GenBank/DDBJ whole genome shotgun (WGS) entry which is preliminary data.</text>
</comment>
<protein>
    <submittedName>
        <fullName evidence="1">Uncharacterized protein</fullName>
    </submittedName>
</protein>
<evidence type="ECO:0000313" key="2">
    <source>
        <dbReference type="Proteomes" id="UP000189370"/>
    </source>
</evidence>
<evidence type="ECO:0000313" key="1">
    <source>
        <dbReference type="EMBL" id="OLZ41534.1"/>
    </source>
</evidence>
<name>A0A1S8AYT3_9EURY</name>
<dbReference type="EMBL" id="LWLN01000001">
    <property type="protein sequence ID" value="OLZ41534.1"/>
    <property type="molecule type" value="Genomic_DNA"/>
</dbReference>
<proteinExistence type="predicted"/>
<dbReference type="Pfam" id="PF24019">
    <property type="entry name" value="DUF7332"/>
    <property type="match status" value="1"/>
</dbReference>
<reference evidence="2" key="1">
    <citation type="submission" date="2016-04" db="EMBL/GenBank/DDBJ databases">
        <authorList>
            <person name="Chen S.-C."/>
            <person name="Lai M.-C."/>
        </authorList>
    </citation>
    <scope>NUCLEOTIDE SEQUENCE [LARGE SCALE GENOMIC DNA]</scope>
    <source>
        <strain evidence="2">AB14</strain>
    </source>
</reference>
<sequence>MGRPSRSTAIAALTVGCIALLAAAPAAATAGQSTPTLQTAGEADGQPVSTCFTGEGSEFTIGSDDGAEIWVRLHAGPLTGSGWSIGPR</sequence>
<organism evidence="1 2">
    <name type="scientific">Natrinema saccharevitans</name>
    <dbReference type="NCBI Taxonomy" id="301967"/>
    <lineage>
        <taxon>Archaea</taxon>
        <taxon>Methanobacteriati</taxon>
        <taxon>Methanobacteriota</taxon>
        <taxon>Stenosarchaea group</taxon>
        <taxon>Halobacteria</taxon>
        <taxon>Halobacteriales</taxon>
        <taxon>Natrialbaceae</taxon>
        <taxon>Natrinema</taxon>
    </lineage>
</organism>
<dbReference type="InterPro" id="IPR055756">
    <property type="entry name" value="DUF7332"/>
</dbReference>
<keyword evidence="2" id="KW-1185">Reference proteome</keyword>